<evidence type="ECO:0000256" key="1">
    <source>
        <dbReference type="SAM" id="MobiDB-lite"/>
    </source>
</evidence>
<dbReference type="AlphaFoldDB" id="A0AAD5RKJ0"/>
<reference evidence="2" key="1">
    <citation type="submission" date="2022-07" db="EMBL/GenBank/DDBJ databases">
        <title>Draft genome sequence of Zalerion maritima ATCC 34329, a (micro)plastics degrading marine fungus.</title>
        <authorList>
            <person name="Paco A."/>
            <person name="Goncalves M.F.M."/>
            <person name="Rocha-Santos T.A.P."/>
            <person name="Alves A."/>
        </authorList>
    </citation>
    <scope>NUCLEOTIDE SEQUENCE</scope>
    <source>
        <strain evidence="2">ATCC 34329</strain>
    </source>
</reference>
<organism evidence="2 3">
    <name type="scientific">Zalerion maritima</name>
    <dbReference type="NCBI Taxonomy" id="339359"/>
    <lineage>
        <taxon>Eukaryota</taxon>
        <taxon>Fungi</taxon>
        <taxon>Dikarya</taxon>
        <taxon>Ascomycota</taxon>
        <taxon>Pezizomycotina</taxon>
        <taxon>Sordariomycetes</taxon>
        <taxon>Lulworthiomycetidae</taxon>
        <taxon>Lulworthiales</taxon>
        <taxon>Lulworthiaceae</taxon>
        <taxon>Zalerion</taxon>
    </lineage>
</organism>
<sequence>MEDSPRQRLLMGGNGHSGQIRDQETSAPREPPGGEVRVSDSTKFPVAKDHRVGARAHKAGRELVLLRAGSREGHRLRVGGGTRRPSSTSSVPGGRRGDGAQAHGLLCRKHRRQRRRDAGDLQGGEVQGFSAFFGGRMVLLQGNEKRRNKFWEELQSAVKDEVTLPDFERGEG</sequence>
<feature type="region of interest" description="Disordered" evidence="1">
    <location>
        <begin position="1"/>
        <end position="104"/>
    </location>
</feature>
<accession>A0AAD5RKJ0</accession>
<dbReference type="Proteomes" id="UP001201980">
    <property type="component" value="Unassembled WGS sequence"/>
</dbReference>
<gene>
    <name evidence="2" type="ORF">MKZ38_005120</name>
</gene>
<protein>
    <submittedName>
        <fullName evidence="2">Uncharacterized protein</fullName>
    </submittedName>
</protein>
<name>A0AAD5RKJ0_9PEZI</name>
<feature type="compositionally biased region" description="Low complexity" evidence="1">
    <location>
        <begin position="83"/>
        <end position="93"/>
    </location>
</feature>
<dbReference type="EMBL" id="JAKWBI020000308">
    <property type="protein sequence ID" value="KAJ2896868.1"/>
    <property type="molecule type" value="Genomic_DNA"/>
</dbReference>
<evidence type="ECO:0000313" key="2">
    <source>
        <dbReference type="EMBL" id="KAJ2896868.1"/>
    </source>
</evidence>
<keyword evidence="3" id="KW-1185">Reference proteome</keyword>
<evidence type="ECO:0000313" key="3">
    <source>
        <dbReference type="Proteomes" id="UP001201980"/>
    </source>
</evidence>
<comment type="caution">
    <text evidence="2">The sequence shown here is derived from an EMBL/GenBank/DDBJ whole genome shotgun (WGS) entry which is preliminary data.</text>
</comment>
<proteinExistence type="predicted"/>